<feature type="transmembrane region" description="Helical" evidence="2">
    <location>
        <begin position="198"/>
        <end position="216"/>
    </location>
</feature>
<dbReference type="Proteomes" id="UP000239494">
    <property type="component" value="Unassembled WGS sequence"/>
</dbReference>
<feature type="transmembrane region" description="Helical" evidence="2">
    <location>
        <begin position="37"/>
        <end position="58"/>
    </location>
</feature>
<dbReference type="RefSeq" id="WP_146174872.1">
    <property type="nucleotide sequence ID" value="NZ_PVTF01000006.1"/>
</dbReference>
<dbReference type="AlphaFoldDB" id="A0A2T0T4W6"/>
<name>A0A2T0T4W6_9PSEU</name>
<dbReference type="OrthoDB" id="3522370at2"/>
<organism evidence="3 4">
    <name type="scientific">Umezawaea tangerina</name>
    <dbReference type="NCBI Taxonomy" id="84725"/>
    <lineage>
        <taxon>Bacteria</taxon>
        <taxon>Bacillati</taxon>
        <taxon>Actinomycetota</taxon>
        <taxon>Actinomycetes</taxon>
        <taxon>Pseudonocardiales</taxon>
        <taxon>Pseudonocardiaceae</taxon>
        <taxon>Umezawaea</taxon>
    </lineage>
</organism>
<dbReference type="EMBL" id="PVTF01000006">
    <property type="protein sequence ID" value="PRY40718.1"/>
    <property type="molecule type" value="Genomic_DNA"/>
</dbReference>
<evidence type="ECO:0000256" key="1">
    <source>
        <dbReference type="SAM" id="MobiDB-lite"/>
    </source>
</evidence>
<comment type="caution">
    <text evidence="3">The sequence shown here is derived from an EMBL/GenBank/DDBJ whole genome shotgun (WGS) entry which is preliminary data.</text>
</comment>
<proteinExistence type="predicted"/>
<feature type="compositionally biased region" description="Basic and acidic residues" evidence="1">
    <location>
        <begin position="339"/>
        <end position="351"/>
    </location>
</feature>
<feature type="region of interest" description="Disordered" evidence="1">
    <location>
        <begin position="256"/>
        <end position="351"/>
    </location>
</feature>
<evidence type="ECO:0000313" key="3">
    <source>
        <dbReference type="EMBL" id="PRY40718.1"/>
    </source>
</evidence>
<accession>A0A2T0T4W6</accession>
<reference evidence="3 4" key="1">
    <citation type="submission" date="2018-03" db="EMBL/GenBank/DDBJ databases">
        <title>Genomic Encyclopedia of Archaeal and Bacterial Type Strains, Phase II (KMG-II): from individual species to whole genera.</title>
        <authorList>
            <person name="Goeker M."/>
        </authorList>
    </citation>
    <scope>NUCLEOTIDE SEQUENCE [LARGE SCALE GENOMIC DNA]</scope>
    <source>
        <strain evidence="3 4">DSM 44720</strain>
    </source>
</reference>
<keyword evidence="2" id="KW-0812">Transmembrane</keyword>
<keyword evidence="4" id="KW-1185">Reference proteome</keyword>
<gene>
    <name evidence="3" type="ORF">CLV43_106459</name>
</gene>
<sequence>MSQDRKRGRRVVLTSARETPGTDVDFVSALKVLGKQWVVVTVGVSVMVAAAIGIFFMVPPTYEVKASDVLLVPAQVGSSQAGQANPYLGFGGSLGIVAEITARRMNDKSTVEEMVGKGGTAEYLVDIVPGEAPMLQVTANSKDRAAALRTAQVIEKSMTELLTQNQVDLKAPENLLITTSPVTTPTHADIQRGSQMRALAGMAVVVLALTVLIAFLRESVQTRRRAKATAAQEVVEVVEELDDDELDDEVEEAAPAPATNGVAQNGQAPKPAAPPAPQPQPAPQPKPSPQAAPTVKSAPVTDPQPAQRSRPPMRRPRIAEETQRIKPIPNPDHVAWPRTELEVSARPSQRD</sequence>
<evidence type="ECO:0000313" key="4">
    <source>
        <dbReference type="Proteomes" id="UP000239494"/>
    </source>
</evidence>
<protein>
    <submittedName>
        <fullName evidence="3">Capsular polysaccharide biosynthesis protein</fullName>
    </submittedName>
</protein>
<keyword evidence="2" id="KW-0472">Membrane</keyword>
<evidence type="ECO:0000256" key="2">
    <source>
        <dbReference type="SAM" id="Phobius"/>
    </source>
</evidence>
<keyword evidence="2" id="KW-1133">Transmembrane helix</keyword>
<feature type="compositionally biased region" description="Pro residues" evidence="1">
    <location>
        <begin position="271"/>
        <end position="290"/>
    </location>
</feature>